<dbReference type="RefSeq" id="XP_015746354.1">
    <property type="nucleotide sequence ID" value="XM_015890868.2"/>
</dbReference>
<reference evidence="6" key="1">
    <citation type="submission" date="2025-08" db="UniProtKB">
        <authorList>
            <consortium name="RefSeq"/>
        </authorList>
    </citation>
    <scope>IDENTIFICATION</scope>
    <source>
        <tissue evidence="6">Liver</tissue>
    </source>
</reference>
<organism evidence="5 6">
    <name type="scientific">Python bivittatus</name>
    <name type="common">Burmese python</name>
    <name type="synonym">Python molurus bivittatus</name>
    <dbReference type="NCBI Taxonomy" id="176946"/>
    <lineage>
        <taxon>Eukaryota</taxon>
        <taxon>Metazoa</taxon>
        <taxon>Chordata</taxon>
        <taxon>Craniata</taxon>
        <taxon>Vertebrata</taxon>
        <taxon>Euteleostomi</taxon>
        <taxon>Lepidosauria</taxon>
        <taxon>Squamata</taxon>
        <taxon>Bifurcata</taxon>
        <taxon>Unidentata</taxon>
        <taxon>Episquamata</taxon>
        <taxon>Toxicofera</taxon>
        <taxon>Serpentes</taxon>
        <taxon>Henophidia</taxon>
        <taxon>Pythonidae</taxon>
        <taxon>Python</taxon>
    </lineage>
</organism>
<evidence type="ECO:0000259" key="4">
    <source>
        <dbReference type="Pfam" id="PF00021"/>
    </source>
</evidence>
<gene>
    <name evidence="6" type="primary">LOC107326590</name>
</gene>
<proteinExistence type="predicted"/>
<accession>A0A9F3QVY1</accession>
<keyword evidence="3" id="KW-1015">Disulfide bond</keyword>
<dbReference type="Gene3D" id="2.10.60.10">
    <property type="entry name" value="CD59"/>
    <property type="match status" value="1"/>
</dbReference>
<feature type="domain" description="UPAR/Ly6" evidence="4">
    <location>
        <begin position="39"/>
        <end position="103"/>
    </location>
</feature>
<evidence type="ECO:0000256" key="1">
    <source>
        <dbReference type="ARBA" id="ARBA00004613"/>
    </source>
</evidence>
<evidence type="ECO:0000313" key="6">
    <source>
        <dbReference type="RefSeq" id="XP_015746354.1"/>
    </source>
</evidence>
<dbReference type="Pfam" id="PF00021">
    <property type="entry name" value="UPAR_LY6"/>
    <property type="match status" value="2"/>
</dbReference>
<dbReference type="GO" id="GO:0005576">
    <property type="term" value="C:extracellular region"/>
    <property type="evidence" value="ECO:0007669"/>
    <property type="project" value="UniProtKB-SubCell"/>
</dbReference>
<evidence type="ECO:0000313" key="5">
    <source>
        <dbReference type="Proteomes" id="UP000695026"/>
    </source>
</evidence>
<dbReference type="KEGG" id="pbi:107326590"/>
<dbReference type="GO" id="GO:0019834">
    <property type="term" value="F:phospholipase A2 inhibitor activity"/>
    <property type="evidence" value="ECO:0007669"/>
    <property type="project" value="UniProtKB-KW"/>
</dbReference>
<evidence type="ECO:0000256" key="3">
    <source>
        <dbReference type="ARBA" id="ARBA00023157"/>
    </source>
</evidence>
<dbReference type="GeneID" id="107326590"/>
<dbReference type="PANTHER" id="PTHR20914">
    <property type="entry name" value="LY6/PLAUR DOMAIN-CONTAINING PROTEIN 8"/>
    <property type="match status" value="1"/>
</dbReference>
<dbReference type="InterPro" id="IPR016054">
    <property type="entry name" value="LY6_UPA_recep-like"/>
</dbReference>
<keyword evidence="2" id="KW-0964">Secreted</keyword>
<feature type="domain" description="UPAR/Ly6" evidence="4">
    <location>
        <begin position="116"/>
        <end position="165"/>
    </location>
</feature>
<keyword evidence="6" id="KW-0593">Phospholipase A2 inhibitor</keyword>
<dbReference type="InterPro" id="IPR045860">
    <property type="entry name" value="Snake_toxin-like_sf"/>
</dbReference>
<keyword evidence="5" id="KW-1185">Reference proteome</keyword>
<name>A0A9F3QVY1_PYTBI</name>
<dbReference type="AlphaFoldDB" id="A0A9F3QVY1"/>
<dbReference type="Proteomes" id="UP000695026">
    <property type="component" value="Unplaced"/>
</dbReference>
<dbReference type="SUPFAM" id="SSF57302">
    <property type="entry name" value="Snake toxin-like"/>
    <property type="match status" value="1"/>
</dbReference>
<dbReference type="OMA" id="LRINTSW"/>
<sequence>MLVPLFYPISRGGQSSIQITAIKKVKDAEKSLTCRTSSTATQLCTNAECYSQQAESTIDGSKTPHDILTCLSSCKARDIKFTFGDKKYIRANGKCCVTDNCNSIPAVSNTDVKNSSLECPGCFEFKTYCEATLMKCPEKEDQCVNITGTFVDASGSKPFYGRGCTAVTERDIVLGDTIATGENSWFQISGFSVEKAKDSSWSVQESSTVTLLLSGLIGIQLTNFFY</sequence>
<evidence type="ECO:0000256" key="2">
    <source>
        <dbReference type="ARBA" id="ARBA00022525"/>
    </source>
</evidence>
<dbReference type="InterPro" id="IPR050918">
    <property type="entry name" value="CNF-like_PLA2_Inhibitor"/>
</dbReference>
<dbReference type="PANTHER" id="PTHR20914:SF30">
    <property type="entry name" value="LY6_PLAUR DOMAIN CONTAINING 9"/>
    <property type="match status" value="1"/>
</dbReference>
<comment type="subcellular location">
    <subcellularLocation>
        <location evidence="1">Secreted</location>
    </subcellularLocation>
</comment>
<protein>
    <submittedName>
        <fullName evidence="6">Phospholipase A2 inhibitor and Ly6/PLAUR domain-containing protein-like</fullName>
    </submittedName>
</protein>